<dbReference type="EMBL" id="LRMR01000036">
    <property type="protein sequence ID" value="KWU48492.1"/>
    <property type="molecule type" value="Genomic_DNA"/>
</dbReference>
<dbReference type="OrthoDB" id="7027699at2"/>
<evidence type="ECO:0000313" key="1">
    <source>
        <dbReference type="EMBL" id="KWU48492.1"/>
    </source>
</evidence>
<comment type="caution">
    <text evidence="1">The sequence shown here is derived from an EMBL/GenBank/DDBJ whole genome shotgun (WGS) entry which is preliminary data.</text>
</comment>
<reference evidence="2" key="1">
    <citation type="submission" date="2016-01" db="EMBL/GenBank/DDBJ databases">
        <authorList>
            <person name="Gamez R.M."/>
            <person name="Rodriguez F."/>
            <person name="Bernal J.F."/>
            <person name="Agarwala R."/>
            <person name="Landsman D."/>
            <person name="Marino-Ramirez L."/>
        </authorList>
    </citation>
    <scope>NUCLEOTIDE SEQUENCE [LARGE SCALE GENOMIC DNA]</scope>
    <source>
        <strain evidence="2">Ps006</strain>
    </source>
</reference>
<dbReference type="RefSeq" id="WP_060756630.1">
    <property type="nucleotide sequence ID" value="NZ_LRMR01000036.1"/>
</dbReference>
<accession>A0A0X7JYI7</accession>
<organism evidence="1 2">
    <name type="scientific">Pseudomonas palleroniana</name>
    <dbReference type="NCBI Taxonomy" id="191390"/>
    <lineage>
        <taxon>Bacteria</taxon>
        <taxon>Pseudomonadati</taxon>
        <taxon>Pseudomonadota</taxon>
        <taxon>Gammaproteobacteria</taxon>
        <taxon>Pseudomonadales</taxon>
        <taxon>Pseudomonadaceae</taxon>
        <taxon>Pseudomonas</taxon>
    </lineage>
</organism>
<dbReference type="AlphaFoldDB" id="A0A0X7JYI7"/>
<name>A0A0X7JYI7_9PSED</name>
<proteinExistence type="predicted"/>
<dbReference type="Proteomes" id="UP000067111">
    <property type="component" value="Unassembled WGS sequence"/>
</dbReference>
<sequence length="756" mass="84787">MPDPLSPPPVVDALQLRTSQLFALRPTLGTLGITQAQLEADPEAVLEYYAEQLIEFFCAPGAASETRWRELSQMLAQRLRKVLRKQADPVIRRLLQAVLAFPDSGERTSTIEAYGVQRHNDLALAIVGAGTTLIYSVRHGLEVFTSAQQAEVLVDAERLEHDVFEGWALCGLEAALQRIDAIDLSESPRLEPLDRQLAWATRFRDFFEQDPEPQGLRESLPSWLKEASRTGRLAYSRLLVRAAWAYQKYCARTQLDDLPEDDAAHQACFAREMAMGLCKVALEYSLQGLAGVTLEGYYRLRAAVRTYATHRHVQGEPMVFRRLADESGYLIGAGSDEVGPWLVFRPWSAQVFQQVMTAPASGAVLSQPFAEMFLTRKMLLASPFKAQVTQNAQVPWRDGVRWMRQVALLLVYPARPQGQEPASPHPRVKRLDAAWAGARQVLSAVQQHQLAAIAHPSKVGEMIHEGVHKGLHLFDNGLVYNKDENHFYVLSHIRISPVFNINSPVYQVVDRPQKPVTLGPDIISNDQGQWDIRRVPRLKRDVRGLSVRGRKAFDAGQASLARANQAGAETQRPGTPPVAAEEQFEQLARGLDDAARVLAQFTQSRSNEDCVALISQLRATALQLRNKGHRLRIDMTRTSQTPTVGDVEYLLGQRAICIRRINGRVPETIDGTVDYLQEYEVLDVMGGYRPLWYAHFHYPLLHTPPDQPSKAHLKLAAQRRMGRVFEQAERSAGRHSQVYRGPIGTPSGRRIFLDVM</sequence>
<protein>
    <submittedName>
        <fullName evidence="1">Uncharacterized protein</fullName>
    </submittedName>
</protein>
<gene>
    <name evidence="1" type="ORF">AWV77_23855</name>
</gene>
<evidence type="ECO:0000313" key="2">
    <source>
        <dbReference type="Proteomes" id="UP000067111"/>
    </source>
</evidence>